<feature type="compositionally biased region" description="Pro residues" evidence="1">
    <location>
        <begin position="16"/>
        <end position="42"/>
    </location>
</feature>
<dbReference type="EMBL" id="CP115450">
    <property type="protein sequence ID" value="WBP90571.1"/>
    <property type="molecule type" value="Genomic_DNA"/>
</dbReference>
<dbReference type="RefSeq" id="WP_270149440.1">
    <property type="nucleotide sequence ID" value="NZ_CP115450.1"/>
</dbReference>
<evidence type="ECO:0000256" key="1">
    <source>
        <dbReference type="SAM" id="MobiDB-lite"/>
    </source>
</evidence>
<accession>A0ABY7QD18</accession>
<organism evidence="2 3">
    <name type="scientific">Kitasatospora cathayae</name>
    <dbReference type="NCBI Taxonomy" id="3004092"/>
    <lineage>
        <taxon>Bacteria</taxon>
        <taxon>Bacillati</taxon>
        <taxon>Actinomycetota</taxon>
        <taxon>Actinomycetes</taxon>
        <taxon>Kitasatosporales</taxon>
        <taxon>Streptomycetaceae</taxon>
        <taxon>Kitasatospora</taxon>
    </lineage>
</organism>
<name>A0ABY7QD18_9ACTN</name>
<keyword evidence="3" id="KW-1185">Reference proteome</keyword>
<sequence>MTEQPTGGQWQWPPNAWQPPPVPIPPQAGPSEPFPPVAPVPPRRSRKAWAVAAGGTLAVLAGVLVMCGPGSGGDIHVTAVSGAPPSATPTDRLLDGTPAPSPVPSPGRDGTGRDGTGPDGTPQDALASGASGASGDDPATPAAAPAGPGHADGRHPTPGAHPKSGHTPHPSPGARPAPNGGAPAIPTLGPGTICDQAERIGRWPAGSEQARLCRSVYG</sequence>
<reference evidence="3" key="1">
    <citation type="submission" date="2022-12" db="EMBL/GenBank/DDBJ databases">
        <authorList>
            <person name="Mo P."/>
        </authorList>
    </citation>
    <scope>NUCLEOTIDE SEQUENCE [LARGE SCALE GENOMIC DNA]</scope>
    <source>
        <strain evidence="3">HUAS 3-15</strain>
    </source>
</reference>
<proteinExistence type="predicted"/>
<gene>
    <name evidence="2" type="ORF">O1G21_35055</name>
</gene>
<dbReference type="Proteomes" id="UP001212821">
    <property type="component" value="Chromosome"/>
</dbReference>
<feature type="compositionally biased region" description="Low complexity" evidence="1">
    <location>
        <begin position="119"/>
        <end position="149"/>
    </location>
</feature>
<feature type="compositionally biased region" description="Low complexity" evidence="1">
    <location>
        <begin position="176"/>
        <end position="186"/>
    </location>
</feature>
<protein>
    <submittedName>
        <fullName evidence="2">Uncharacterized protein</fullName>
    </submittedName>
</protein>
<evidence type="ECO:0000313" key="3">
    <source>
        <dbReference type="Proteomes" id="UP001212821"/>
    </source>
</evidence>
<feature type="region of interest" description="Disordered" evidence="1">
    <location>
        <begin position="1"/>
        <end position="47"/>
    </location>
</feature>
<feature type="region of interest" description="Disordered" evidence="1">
    <location>
        <begin position="78"/>
        <end position="218"/>
    </location>
</feature>
<evidence type="ECO:0000313" key="2">
    <source>
        <dbReference type="EMBL" id="WBP90571.1"/>
    </source>
</evidence>